<dbReference type="RefSeq" id="WP_246015198.1">
    <property type="nucleotide sequence ID" value="NZ_CP144375.1"/>
</dbReference>
<feature type="domain" description="PASTA" evidence="11">
    <location>
        <begin position="413"/>
        <end position="480"/>
    </location>
</feature>
<dbReference type="Pfam" id="PF00069">
    <property type="entry name" value="Pkinase"/>
    <property type="match status" value="1"/>
</dbReference>
<evidence type="ECO:0000256" key="7">
    <source>
        <dbReference type="ARBA" id="ARBA00047899"/>
    </source>
</evidence>
<keyword evidence="13" id="KW-1185">Reference proteome</keyword>
<dbReference type="CDD" id="cd06577">
    <property type="entry name" value="PASTA_pknB"/>
    <property type="match status" value="3"/>
</dbReference>
<dbReference type="Proteomes" id="UP000256269">
    <property type="component" value="Unassembled WGS sequence"/>
</dbReference>
<dbReference type="Gene3D" id="1.10.510.10">
    <property type="entry name" value="Transferase(Phosphotransferase) domain 1"/>
    <property type="match status" value="1"/>
</dbReference>
<evidence type="ECO:0000256" key="9">
    <source>
        <dbReference type="SAM" id="Phobius"/>
    </source>
</evidence>
<comment type="catalytic activity">
    <reaction evidence="7">
        <text>L-threonyl-[protein] + ATP = O-phospho-L-threonyl-[protein] + ADP + H(+)</text>
        <dbReference type="Rhea" id="RHEA:46608"/>
        <dbReference type="Rhea" id="RHEA-COMP:11060"/>
        <dbReference type="Rhea" id="RHEA-COMP:11605"/>
        <dbReference type="ChEBI" id="CHEBI:15378"/>
        <dbReference type="ChEBI" id="CHEBI:30013"/>
        <dbReference type="ChEBI" id="CHEBI:30616"/>
        <dbReference type="ChEBI" id="CHEBI:61977"/>
        <dbReference type="ChEBI" id="CHEBI:456216"/>
        <dbReference type="EC" id="2.7.11.1"/>
    </reaction>
</comment>
<evidence type="ECO:0000256" key="8">
    <source>
        <dbReference type="ARBA" id="ARBA00048679"/>
    </source>
</evidence>
<evidence type="ECO:0000313" key="12">
    <source>
        <dbReference type="EMBL" id="REH48684.1"/>
    </source>
</evidence>
<feature type="domain" description="PASTA" evidence="11">
    <location>
        <begin position="550"/>
        <end position="618"/>
    </location>
</feature>
<dbReference type="FunFam" id="3.30.200.20:FF:000035">
    <property type="entry name" value="Serine/threonine protein kinase Stk1"/>
    <property type="match status" value="1"/>
</dbReference>
<feature type="domain" description="PASTA" evidence="11">
    <location>
        <begin position="481"/>
        <end position="549"/>
    </location>
</feature>
<dbReference type="PANTHER" id="PTHR43289">
    <property type="entry name" value="MITOGEN-ACTIVATED PROTEIN KINASE KINASE KINASE 20-RELATED"/>
    <property type="match status" value="1"/>
</dbReference>
<protein>
    <recommendedName>
        <fullName evidence="1">non-specific serine/threonine protein kinase</fullName>
        <ecNumber evidence="1">2.7.11.1</ecNumber>
    </recommendedName>
</protein>
<dbReference type="SMART" id="SM00740">
    <property type="entry name" value="PASTA"/>
    <property type="match status" value="4"/>
</dbReference>
<dbReference type="Gene3D" id="3.30.200.20">
    <property type="entry name" value="Phosphorylase Kinase, domain 1"/>
    <property type="match status" value="1"/>
</dbReference>
<dbReference type="InterPro" id="IPR000719">
    <property type="entry name" value="Prot_kinase_dom"/>
</dbReference>
<evidence type="ECO:0000259" key="10">
    <source>
        <dbReference type="PROSITE" id="PS50011"/>
    </source>
</evidence>
<keyword evidence="2" id="KW-0723">Serine/threonine-protein kinase</keyword>
<dbReference type="NCBIfam" id="NF033483">
    <property type="entry name" value="PknB_PASTA_kin"/>
    <property type="match status" value="1"/>
</dbReference>
<sequence>MGTQSANLIGGLLEQRYRVNTLLARGGMSTVYRGVDTRLERPVAIKVMDPRFSDDQSFIDRFVREARTAAQLHHPGVVGVYDQGVDRSPEGDHVFLVMELVDGGTLRDLLRERGALPPALALSVLEQVLSALGAAHRAGLVHRDVKPENVLIGRGGAVKVADFGLVRAMASANTTSDDMILGTVAYLSPEQVATGASDPRSDVYSAGILLYEMLTGTPPYTGDNPISVAYRHVNDDVPPPSEAATGSIPPALDDLVLRATRRDPSLRPMDADALLAEVQITAMSMGITPVPIPMVAASPQPDSTLRVRDDGPPTEKFSPITAATPAPMLAPTMSAPMAPPMAPPMGGPMGTRAMSRADLEANAVTARHAPVRAQSPVDRYQQQRTKSRRAFLIWMSVIVVLAAAVAATAWWLGSGQWAQVPSVKGLQEQTAEQKIHDADLQFTVKSVPSNDVQKGYVVDVSPGEQQQVARNSQVTLSISQGKPQVPAVQAGADPAVADKLLGDQGLQSQRDPNKDTFNDNVPAGKVVTLLPAPGTIVPVGSGVVVVLSKGPKPKPVPSVVGLPHDQAFTTLQQAGFQPVDGPAEFNDQVDAGKVIRTDPAAGTTVTNGNTQVTVIVSNAVVVPDLGGMRADDARETLKGLGLDIDVQGFFGGGHNGNGQVISQDQAPGSRVKKGTKIVVHVFP</sequence>
<evidence type="ECO:0000313" key="13">
    <source>
        <dbReference type="Proteomes" id="UP000256269"/>
    </source>
</evidence>
<keyword evidence="4" id="KW-0547">Nucleotide-binding</keyword>
<proteinExistence type="predicted"/>
<keyword evidence="9" id="KW-1133">Transmembrane helix</keyword>
<comment type="caution">
    <text evidence="12">The sequence shown here is derived from an EMBL/GenBank/DDBJ whole genome shotgun (WGS) entry which is preliminary data.</text>
</comment>
<dbReference type="SUPFAM" id="SSF56112">
    <property type="entry name" value="Protein kinase-like (PK-like)"/>
    <property type="match status" value="1"/>
</dbReference>
<evidence type="ECO:0000256" key="5">
    <source>
        <dbReference type="ARBA" id="ARBA00022777"/>
    </source>
</evidence>
<keyword evidence="9" id="KW-0472">Membrane</keyword>
<evidence type="ECO:0000259" key="11">
    <source>
        <dbReference type="PROSITE" id="PS51178"/>
    </source>
</evidence>
<dbReference type="GO" id="GO:0004674">
    <property type="term" value="F:protein serine/threonine kinase activity"/>
    <property type="evidence" value="ECO:0007669"/>
    <property type="project" value="UniProtKB-KW"/>
</dbReference>
<dbReference type="EC" id="2.7.11.1" evidence="1"/>
<dbReference type="SMART" id="SM00220">
    <property type="entry name" value="S_TKc"/>
    <property type="match status" value="1"/>
</dbReference>
<dbReference type="PROSITE" id="PS00108">
    <property type="entry name" value="PROTEIN_KINASE_ST"/>
    <property type="match status" value="1"/>
</dbReference>
<dbReference type="CDD" id="cd14014">
    <property type="entry name" value="STKc_PknB_like"/>
    <property type="match status" value="1"/>
</dbReference>
<keyword evidence="9" id="KW-0812">Transmembrane</keyword>
<dbReference type="PROSITE" id="PS51178">
    <property type="entry name" value="PASTA"/>
    <property type="match status" value="4"/>
</dbReference>
<dbReference type="SUPFAM" id="SSF54184">
    <property type="entry name" value="Penicillin-binding protein 2x (pbp-2x), c-terminal domain"/>
    <property type="match status" value="1"/>
</dbReference>
<dbReference type="Pfam" id="PF03793">
    <property type="entry name" value="PASTA"/>
    <property type="match status" value="4"/>
</dbReference>
<evidence type="ECO:0000256" key="4">
    <source>
        <dbReference type="ARBA" id="ARBA00022741"/>
    </source>
</evidence>
<feature type="transmembrane region" description="Helical" evidence="9">
    <location>
        <begin position="391"/>
        <end position="412"/>
    </location>
</feature>
<keyword evidence="6" id="KW-0067">ATP-binding</keyword>
<gene>
    <name evidence="12" type="ORF">BCF44_105543</name>
</gene>
<comment type="catalytic activity">
    <reaction evidence="8">
        <text>L-seryl-[protein] + ATP = O-phospho-L-seryl-[protein] + ADP + H(+)</text>
        <dbReference type="Rhea" id="RHEA:17989"/>
        <dbReference type="Rhea" id="RHEA-COMP:9863"/>
        <dbReference type="Rhea" id="RHEA-COMP:11604"/>
        <dbReference type="ChEBI" id="CHEBI:15378"/>
        <dbReference type="ChEBI" id="CHEBI:29999"/>
        <dbReference type="ChEBI" id="CHEBI:30616"/>
        <dbReference type="ChEBI" id="CHEBI:83421"/>
        <dbReference type="ChEBI" id="CHEBI:456216"/>
        <dbReference type="EC" id="2.7.11.1"/>
    </reaction>
</comment>
<accession>A0A3E0HQI9</accession>
<dbReference type="AlphaFoldDB" id="A0A3E0HQI9"/>
<evidence type="ECO:0000256" key="1">
    <source>
        <dbReference type="ARBA" id="ARBA00012513"/>
    </source>
</evidence>
<evidence type="ECO:0000256" key="6">
    <source>
        <dbReference type="ARBA" id="ARBA00022840"/>
    </source>
</evidence>
<dbReference type="FunFam" id="1.10.510.10:FF:000021">
    <property type="entry name" value="Serine/threonine protein kinase"/>
    <property type="match status" value="1"/>
</dbReference>
<dbReference type="PANTHER" id="PTHR43289:SF34">
    <property type="entry name" value="SERINE_THREONINE-PROTEIN KINASE YBDM-RELATED"/>
    <property type="match status" value="1"/>
</dbReference>
<dbReference type="EMBL" id="QUNO01000005">
    <property type="protein sequence ID" value="REH48684.1"/>
    <property type="molecule type" value="Genomic_DNA"/>
</dbReference>
<organism evidence="12 13">
    <name type="scientific">Kutzneria buriramensis</name>
    <dbReference type="NCBI Taxonomy" id="1045776"/>
    <lineage>
        <taxon>Bacteria</taxon>
        <taxon>Bacillati</taxon>
        <taxon>Actinomycetota</taxon>
        <taxon>Actinomycetes</taxon>
        <taxon>Pseudonocardiales</taxon>
        <taxon>Pseudonocardiaceae</taxon>
        <taxon>Kutzneria</taxon>
    </lineage>
</organism>
<dbReference type="InterPro" id="IPR011009">
    <property type="entry name" value="Kinase-like_dom_sf"/>
</dbReference>
<feature type="domain" description="Protein kinase" evidence="10">
    <location>
        <begin position="17"/>
        <end position="280"/>
    </location>
</feature>
<keyword evidence="5 12" id="KW-0418">Kinase</keyword>
<keyword evidence="3" id="KW-0808">Transferase</keyword>
<evidence type="ECO:0000256" key="3">
    <source>
        <dbReference type="ARBA" id="ARBA00022679"/>
    </source>
</evidence>
<dbReference type="GO" id="GO:0005524">
    <property type="term" value="F:ATP binding"/>
    <property type="evidence" value="ECO:0007669"/>
    <property type="project" value="UniProtKB-KW"/>
</dbReference>
<dbReference type="InterPro" id="IPR005543">
    <property type="entry name" value="PASTA_dom"/>
</dbReference>
<reference evidence="12 13" key="1">
    <citation type="submission" date="2018-08" db="EMBL/GenBank/DDBJ databases">
        <title>Genomic Encyclopedia of Archaeal and Bacterial Type Strains, Phase II (KMG-II): from individual species to whole genera.</title>
        <authorList>
            <person name="Goeker M."/>
        </authorList>
    </citation>
    <scope>NUCLEOTIDE SEQUENCE [LARGE SCALE GENOMIC DNA]</scope>
    <source>
        <strain evidence="12 13">DSM 45791</strain>
    </source>
</reference>
<name>A0A3E0HQI9_9PSEU</name>
<feature type="domain" description="PASTA" evidence="11">
    <location>
        <begin position="619"/>
        <end position="683"/>
    </location>
</feature>
<dbReference type="GO" id="GO:0045717">
    <property type="term" value="P:negative regulation of fatty acid biosynthetic process"/>
    <property type="evidence" value="ECO:0007669"/>
    <property type="project" value="UniProtKB-ARBA"/>
</dbReference>
<evidence type="ECO:0000256" key="2">
    <source>
        <dbReference type="ARBA" id="ARBA00022527"/>
    </source>
</evidence>
<dbReference type="PROSITE" id="PS50011">
    <property type="entry name" value="PROTEIN_KINASE_DOM"/>
    <property type="match status" value="1"/>
</dbReference>
<dbReference type="Gene3D" id="3.30.10.20">
    <property type="match status" value="4"/>
</dbReference>
<dbReference type="InterPro" id="IPR008271">
    <property type="entry name" value="Ser/Thr_kinase_AS"/>
</dbReference>